<dbReference type="RefSeq" id="WP_146100201.1">
    <property type="nucleotide sequence ID" value="NZ_JBIGIB010000011.1"/>
</dbReference>
<protein>
    <submittedName>
        <fullName evidence="2">Uncharacterized protein</fullName>
    </submittedName>
</protein>
<reference evidence="2 3" key="1">
    <citation type="submission" date="2024-08" db="EMBL/GenBank/DDBJ databases">
        <authorList>
            <person name="Lu H."/>
        </authorList>
    </citation>
    <scope>NUCLEOTIDE SEQUENCE [LARGE SCALE GENOMIC DNA]</scope>
    <source>
        <strain evidence="2 3">BYS87W</strain>
    </source>
</reference>
<organism evidence="2 3">
    <name type="scientific">Pelomonas baiyunensis</name>
    <dbReference type="NCBI Taxonomy" id="3299026"/>
    <lineage>
        <taxon>Bacteria</taxon>
        <taxon>Pseudomonadati</taxon>
        <taxon>Pseudomonadota</taxon>
        <taxon>Betaproteobacteria</taxon>
        <taxon>Burkholderiales</taxon>
        <taxon>Sphaerotilaceae</taxon>
        <taxon>Roseateles</taxon>
    </lineage>
</organism>
<dbReference type="GeneID" id="83661049"/>
<name>A0ABW7H586_9BURK</name>
<sequence length="159" mass="17308">MNALLSPPPTPATGGSASAQAMNEPLQKQRGVRFSAGAHDDDACAAVLLSIAECRTLRPVSVEVLPFLCSFAHRLRHTFDGCVDVAVDVDRACSAWTVDRDALEEALLEVVLGSVCAIRRRGRLTLRASVDDRSNQRSTVLTVFNKVPHEDCSTFSWRN</sequence>
<keyword evidence="3" id="KW-1185">Reference proteome</keyword>
<evidence type="ECO:0000313" key="2">
    <source>
        <dbReference type="EMBL" id="MFG6469340.1"/>
    </source>
</evidence>
<evidence type="ECO:0000256" key="1">
    <source>
        <dbReference type="SAM" id="MobiDB-lite"/>
    </source>
</evidence>
<feature type="region of interest" description="Disordered" evidence="1">
    <location>
        <begin position="1"/>
        <end position="22"/>
    </location>
</feature>
<evidence type="ECO:0000313" key="3">
    <source>
        <dbReference type="Proteomes" id="UP001606303"/>
    </source>
</evidence>
<dbReference type="Proteomes" id="UP001606303">
    <property type="component" value="Unassembled WGS sequence"/>
</dbReference>
<comment type="caution">
    <text evidence="2">The sequence shown here is derived from an EMBL/GenBank/DDBJ whole genome shotgun (WGS) entry which is preliminary data.</text>
</comment>
<feature type="compositionally biased region" description="Pro residues" evidence="1">
    <location>
        <begin position="1"/>
        <end position="11"/>
    </location>
</feature>
<proteinExistence type="predicted"/>
<dbReference type="EMBL" id="JBIGIB010000011">
    <property type="protein sequence ID" value="MFG6469340.1"/>
    <property type="molecule type" value="Genomic_DNA"/>
</dbReference>
<accession>A0ABW7H586</accession>
<gene>
    <name evidence="2" type="ORF">ACG01O_22170</name>
</gene>